<keyword evidence="4" id="KW-0862">Zinc</keyword>
<dbReference type="GO" id="GO:0046872">
    <property type="term" value="F:metal ion binding"/>
    <property type="evidence" value="ECO:0007669"/>
    <property type="project" value="UniProtKB-KW"/>
</dbReference>
<dbReference type="GO" id="GO:0006508">
    <property type="term" value="P:proteolysis"/>
    <property type="evidence" value="ECO:0007669"/>
    <property type="project" value="UniProtKB-KW"/>
</dbReference>
<dbReference type="InterPro" id="IPR028090">
    <property type="entry name" value="JAB_dom_prok"/>
</dbReference>
<reference evidence="7 8" key="1">
    <citation type="submission" date="2019-07" db="EMBL/GenBank/DDBJ databases">
        <authorList>
            <person name="Kim J."/>
        </authorList>
    </citation>
    <scope>NUCLEOTIDE SEQUENCE [LARGE SCALE GENOMIC DNA]</scope>
    <source>
        <strain evidence="8">dk17</strain>
    </source>
</reference>
<dbReference type="EMBL" id="VOEJ01000010">
    <property type="protein sequence ID" value="TWR24792.1"/>
    <property type="molecule type" value="Genomic_DNA"/>
</dbReference>
<evidence type="ECO:0000256" key="3">
    <source>
        <dbReference type="ARBA" id="ARBA00022801"/>
    </source>
</evidence>
<keyword evidence="5" id="KW-0482">Metalloprotease</keyword>
<keyword evidence="8" id="KW-1185">Reference proteome</keyword>
<keyword evidence="1" id="KW-0645">Protease</keyword>
<dbReference type="OrthoDB" id="517279at2"/>
<dbReference type="RefSeq" id="WP_146383319.1">
    <property type="nucleotide sequence ID" value="NZ_VOEJ01000010.1"/>
</dbReference>
<dbReference type="AlphaFoldDB" id="A0A563U176"/>
<proteinExistence type="predicted"/>
<evidence type="ECO:0000313" key="8">
    <source>
        <dbReference type="Proteomes" id="UP000320042"/>
    </source>
</evidence>
<evidence type="ECO:0000313" key="7">
    <source>
        <dbReference type="EMBL" id="TWR24792.1"/>
    </source>
</evidence>
<dbReference type="Pfam" id="PF14464">
    <property type="entry name" value="Prok-JAB"/>
    <property type="match status" value="1"/>
</dbReference>
<evidence type="ECO:0000256" key="5">
    <source>
        <dbReference type="ARBA" id="ARBA00023049"/>
    </source>
</evidence>
<sequence>MQLKLDQYDILIHPEPLAILEKFTQNKPKLPEAGGVILGKIIDGQINITKLSVPTPLDRCSRTNFERHKTSAQIILDYEFYNSNGQTVYLGEWHTHPEPFPTPSGTDLKMIDSQFRNNDLRTDFLLLVIKGTSGMYLRMVNNKGFRELRLTL</sequence>
<dbReference type="GO" id="GO:0008237">
    <property type="term" value="F:metallopeptidase activity"/>
    <property type="evidence" value="ECO:0007669"/>
    <property type="project" value="UniProtKB-KW"/>
</dbReference>
<feature type="domain" description="JAB" evidence="6">
    <location>
        <begin position="31"/>
        <end position="115"/>
    </location>
</feature>
<accession>A0A563U176</accession>
<organism evidence="7 8">
    <name type="scientific">Mucilaginibacter pallidiroseus</name>
    <dbReference type="NCBI Taxonomy" id="2599295"/>
    <lineage>
        <taxon>Bacteria</taxon>
        <taxon>Pseudomonadati</taxon>
        <taxon>Bacteroidota</taxon>
        <taxon>Sphingobacteriia</taxon>
        <taxon>Sphingobacteriales</taxon>
        <taxon>Sphingobacteriaceae</taxon>
        <taxon>Mucilaginibacter</taxon>
    </lineage>
</organism>
<dbReference type="Gene3D" id="3.40.140.10">
    <property type="entry name" value="Cytidine Deaminase, domain 2"/>
    <property type="match status" value="1"/>
</dbReference>
<protein>
    <recommendedName>
        <fullName evidence="6">JAB domain-containing protein</fullName>
    </recommendedName>
</protein>
<evidence type="ECO:0000256" key="2">
    <source>
        <dbReference type="ARBA" id="ARBA00022723"/>
    </source>
</evidence>
<gene>
    <name evidence="7" type="ORF">FPZ43_18015</name>
</gene>
<dbReference type="Proteomes" id="UP000320042">
    <property type="component" value="Unassembled WGS sequence"/>
</dbReference>
<keyword evidence="3" id="KW-0378">Hydrolase</keyword>
<evidence type="ECO:0000256" key="1">
    <source>
        <dbReference type="ARBA" id="ARBA00022670"/>
    </source>
</evidence>
<evidence type="ECO:0000259" key="6">
    <source>
        <dbReference type="Pfam" id="PF14464"/>
    </source>
</evidence>
<dbReference type="SUPFAM" id="SSF102712">
    <property type="entry name" value="JAB1/MPN domain"/>
    <property type="match status" value="1"/>
</dbReference>
<name>A0A563U176_9SPHI</name>
<keyword evidence="2" id="KW-0479">Metal-binding</keyword>
<evidence type="ECO:0000256" key="4">
    <source>
        <dbReference type="ARBA" id="ARBA00022833"/>
    </source>
</evidence>
<comment type="caution">
    <text evidence="7">The sequence shown here is derived from an EMBL/GenBank/DDBJ whole genome shotgun (WGS) entry which is preliminary data.</text>
</comment>